<evidence type="ECO:0000256" key="5">
    <source>
        <dbReference type="ARBA" id="ARBA00022741"/>
    </source>
</evidence>
<keyword evidence="7" id="KW-0067">ATP-binding</keyword>
<dbReference type="InterPro" id="IPR018483">
    <property type="entry name" value="Carb_kinase_FGGY_CS"/>
</dbReference>
<evidence type="ECO:0000313" key="16">
    <source>
        <dbReference type="Proteomes" id="UP001221217"/>
    </source>
</evidence>
<dbReference type="Proteomes" id="UP001221217">
    <property type="component" value="Unassembled WGS sequence"/>
</dbReference>
<sequence>MAEQNGKYIISIDAGSTGIRAILYDRSGAIIRREYEKTPAEHPEPGATEHDPEMLWQALIKTVKAIFADGTVLPSEVAAIGITNQRSSFCIWDKKTGEPLTNFINWQDVRAADSIAKMNRHPVWMLLKGAMKLFSRIINSTLLIATSMLVFNTDHTIGKVRWLLDERPDLDKKCRRGKAVFGTIDTWFIYKLTGGKNHLTDYTNAASTAMFNPFDLKWNDIYCKIFDIPMSMLPEVRDTNGYFGDAVPELFGTAIPIRAAIGDQQSSLFGHGCYKPGDVKCSLGSGSFVCVNVGDKGKVSRRGLFPLVAWVIDGKPTYMLEGQVATTGTLIDWLGQGIGLSDTPVELNELAESCEDSEGVFFVPTPTGIRFPYFVPGAKASLVGLSLKTDKRHVARAVLEGIAMRIQDILEGVESDAKTEITEIMTDGGVSRSDILMQCLADYSGTEVERAPEPDMTATGAAYMAGLSCGFWSDYRDLLGLRQGYTVFKPFISEEQREEKKKKWKDLLKNLLKVNL</sequence>
<dbReference type="AlphaFoldDB" id="A0AAJ1MKZ1"/>
<dbReference type="PIRSF" id="PIRSF000538">
    <property type="entry name" value="GlpK"/>
    <property type="match status" value="1"/>
</dbReference>
<dbReference type="PANTHER" id="PTHR10196">
    <property type="entry name" value="SUGAR KINASE"/>
    <property type="match status" value="1"/>
</dbReference>
<evidence type="ECO:0000313" key="15">
    <source>
        <dbReference type="EMBL" id="MDC7228287.1"/>
    </source>
</evidence>
<evidence type="ECO:0000256" key="1">
    <source>
        <dbReference type="ARBA" id="ARBA00004496"/>
    </source>
</evidence>
<dbReference type="GO" id="GO:0005829">
    <property type="term" value="C:cytosol"/>
    <property type="evidence" value="ECO:0007669"/>
    <property type="project" value="TreeGrafter"/>
</dbReference>
<comment type="subcellular location">
    <subcellularLocation>
        <location evidence="1">Cytoplasm</location>
    </subcellularLocation>
</comment>
<reference evidence="15 16" key="1">
    <citation type="submission" date="2022-12" db="EMBL/GenBank/DDBJ databases">
        <title>Metagenome assembled genome from gulf of manar.</title>
        <authorList>
            <person name="Kohli P."/>
            <person name="Pk S."/>
            <person name="Venkata Ramana C."/>
            <person name="Sasikala C."/>
        </authorList>
    </citation>
    <scope>NUCLEOTIDE SEQUENCE [LARGE SCALE GENOMIC DNA]</scope>
    <source>
        <strain evidence="15">JB008</strain>
    </source>
</reference>
<evidence type="ECO:0000256" key="2">
    <source>
        <dbReference type="ARBA" id="ARBA00009156"/>
    </source>
</evidence>
<dbReference type="Gene3D" id="3.30.420.40">
    <property type="match status" value="2"/>
</dbReference>
<feature type="domain" description="Carbohydrate kinase FGGY C-terminal" evidence="14">
    <location>
        <begin position="280"/>
        <end position="468"/>
    </location>
</feature>
<dbReference type="CDD" id="cd07793">
    <property type="entry name" value="ASKHA_NBD_FGGY_GK5-like"/>
    <property type="match status" value="1"/>
</dbReference>
<accession>A0AAJ1MKZ1</accession>
<evidence type="ECO:0000256" key="7">
    <source>
        <dbReference type="ARBA" id="ARBA00022840"/>
    </source>
</evidence>
<dbReference type="GO" id="GO:0004370">
    <property type="term" value="F:glycerol kinase activity"/>
    <property type="evidence" value="ECO:0007669"/>
    <property type="project" value="TreeGrafter"/>
</dbReference>
<keyword evidence="5" id="KW-0547">Nucleotide-binding</keyword>
<comment type="function">
    <text evidence="10">Skin-specific kinase that plays a key role in glycerol metabolism, catalyzing its phosphorylation to produce sn-glycerol 3-phosphate. Involved in skin-specific regulation of sterol regulatory element-binding protein (SREBP) processing and lipid biosynthesis.</text>
</comment>
<dbReference type="EMBL" id="JAQQAL010000044">
    <property type="protein sequence ID" value="MDC7228287.1"/>
    <property type="molecule type" value="Genomic_DNA"/>
</dbReference>
<evidence type="ECO:0000256" key="12">
    <source>
        <dbReference type="RuleBase" id="RU003733"/>
    </source>
</evidence>
<dbReference type="InterPro" id="IPR043129">
    <property type="entry name" value="ATPase_NBD"/>
</dbReference>
<dbReference type="SUPFAM" id="SSF53067">
    <property type="entry name" value="Actin-like ATPase domain"/>
    <property type="match status" value="2"/>
</dbReference>
<evidence type="ECO:0000256" key="3">
    <source>
        <dbReference type="ARBA" id="ARBA00022490"/>
    </source>
</evidence>
<dbReference type="GO" id="GO:0005524">
    <property type="term" value="F:ATP binding"/>
    <property type="evidence" value="ECO:0007669"/>
    <property type="project" value="UniProtKB-KW"/>
</dbReference>
<evidence type="ECO:0000256" key="4">
    <source>
        <dbReference type="ARBA" id="ARBA00022679"/>
    </source>
</evidence>
<evidence type="ECO:0000256" key="8">
    <source>
        <dbReference type="ARBA" id="ARBA00033026"/>
    </source>
</evidence>
<evidence type="ECO:0000256" key="11">
    <source>
        <dbReference type="ARBA" id="ARBA00047192"/>
    </source>
</evidence>
<dbReference type="Pfam" id="PF00370">
    <property type="entry name" value="FGGY_N"/>
    <property type="match status" value="1"/>
</dbReference>
<keyword evidence="4 12" id="KW-0808">Transferase</keyword>
<evidence type="ECO:0000259" key="13">
    <source>
        <dbReference type="Pfam" id="PF00370"/>
    </source>
</evidence>
<keyword evidence="6 12" id="KW-0418">Kinase</keyword>
<comment type="caution">
    <text evidence="15">The sequence shown here is derived from an EMBL/GenBank/DDBJ whole genome shotgun (WGS) entry which is preliminary data.</text>
</comment>
<organism evidence="15 16">
    <name type="scientific">Candidatus Thalassospirochaeta sargassi</name>
    <dbReference type="NCBI Taxonomy" id="3119039"/>
    <lineage>
        <taxon>Bacteria</taxon>
        <taxon>Pseudomonadati</taxon>
        <taxon>Spirochaetota</taxon>
        <taxon>Spirochaetia</taxon>
        <taxon>Spirochaetales</taxon>
        <taxon>Spirochaetaceae</taxon>
        <taxon>Candidatus Thalassospirochaeta</taxon>
    </lineage>
</organism>
<evidence type="ECO:0000256" key="10">
    <source>
        <dbReference type="ARBA" id="ARBA00045165"/>
    </source>
</evidence>
<dbReference type="InterPro" id="IPR000577">
    <property type="entry name" value="Carb_kinase_FGGY"/>
</dbReference>
<dbReference type="PANTHER" id="PTHR10196:SF69">
    <property type="entry name" value="GLYCEROL KINASE"/>
    <property type="match status" value="1"/>
</dbReference>
<dbReference type="InterPro" id="IPR037444">
    <property type="entry name" value="GK5"/>
</dbReference>
<evidence type="ECO:0000259" key="14">
    <source>
        <dbReference type="Pfam" id="PF02782"/>
    </source>
</evidence>
<dbReference type="PROSITE" id="PS00445">
    <property type="entry name" value="FGGY_KINASES_2"/>
    <property type="match status" value="1"/>
</dbReference>
<evidence type="ECO:0000256" key="9">
    <source>
        <dbReference type="ARBA" id="ARBA00043149"/>
    </source>
</evidence>
<proteinExistence type="inferred from homology"/>
<feature type="domain" description="Carbohydrate kinase FGGY N-terminal" evidence="13">
    <location>
        <begin position="8"/>
        <end position="270"/>
    </location>
</feature>
<name>A0AAJ1MKZ1_9SPIO</name>
<dbReference type="InterPro" id="IPR018484">
    <property type="entry name" value="FGGY_N"/>
</dbReference>
<dbReference type="GO" id="GO:0019563">
    <property type="term" value="P:glycerol catabolic process"/>
    <property type="evidence" value="ECO:0007669"/>
    <property type="project" value="TreeGrafter"/>
</dbReference>
<gene>
    <name evidence="15" type="ORF">PQJ61_16110</name>
</gene>
<comment type="similarity">
    <text evidence="2 12">Belongs to the FGGY kinase family.</text>
</comment>
<protein>
    <recommendedName>
        <fullName evidence="11">Glycerol kinase 5</fullName>
    </recommendedName>
    <alternativeName>
        <fullName evidence="9">ATP:glycerol 3-phosphotransferase</fullName>
    </alternativeName>
    <alternativeName>
        <fullName evidence="8">ATP:glycerol 3-phosphotransferase 5</fullName>
    </alternativeName>
</protein>
<dbReference type="FunFam" id="3.30.420.40:FF:000102">
    <property type="entry name" value="Putative glycerol kinase 5"/>
    <property type="match status" value="1"/>
</dbReference>
<dbReference type="InterPro" id="IPR018485">
    <property type="entry name" value="FGGY_C"/>
</dbReference>
<evidence type="ECO:0000256" key="6">
    <source>
        <dbReference type="ARBA" id="ARBA00022777"/>
    </source>
</evidence>
<keyword evidence="3" id="KW-0963">Cytoplasm</keyword>
<dbReference type="Pfam" id="PF02782">
    <property type="entry name" value="FGGY_C"/>
    <property type="match status" value="1"/>
</dbReference>